<dbReference type="Gramene" id="Kaladp0050s0123.1.v1.1">
    <property type="protein sequence ID" value="Kaladp0050s0123.1.v1.1"/>
    <property type="gene ID" value="Kaladp0050s0123.v1.1"/>
</dbReference>
<dbReference type="EnsemblPlants" id="Kaladp0050s0123.1.v1.1">
    <property type="protein sequence ID" value="Kaladp0050s0123.1.v1.1"/>
    <property type="gene ID" value="Kaladp0050s0123.v1.1"/>
</dbReference>
<accession>A0A7N0U1E5</accession>
<reference evidence="1" key="1">
    <citation type="submission" date="2021-01" db="UniProtKB">
        <authorList>
            <consortium name="EnsemblPlants"/>
        </authorList>
    </citation>
    <scope>IDENTIFICATION</scope>
</reference>
<name>A0A7N0U1E5_KALFE</name>
<protein>
    <submittedName>
        <fullName evidence="1">Uncharacterized protein</fullName>
    </submittedName>
</protein>
<keyword evidence="2" id="KW-1185">Reference proteome</keyword>
<dbReference type="AlphaFoldDB" id="A0A7N0U1E5"/>
<proteinExistence type="predicted"/>
<sequence>MFQPMCLGPGPFNAAIGNTWRVVRSLNGYCQMIRALTYKIASQIAAASGERLSSTTNRRKHLQTRILFVAGNRRAEENINRLPLCCTKQLNRHI</sequence>
<organism evidence="1 2">
    <name type="scientific">Kalanchoe fedtschenkoi</name>
    <name type="common">Lavender scallops</name>
    <name type="synonym">South American air plant</name>
    <dbReference type="NCBI Taxonomy" id="63787"/>
    <lineage>
        <taxon>Eukaryota</taxon>
        <taxon>Viridiplantae</taxon>
        <taxon>Streptophyta</taxon>
        <taxon>Embryophyta</taxon>
        <taxon>Tracheophyta</taxon>
        <taxon>Spermatophyta</taxon>
        <taxon>Magnoliopsida</taxon>
        <taxon>eudicotyledons</taxon>
        <taxon>Gunneridae</taxon>
        <taxon>Pentapetalae</taxon>
        <taxon>Saxifragales</taxon>
        <taxon>Crassulaceae</taxon>
        <taxon>Kalanchoe</taxon>
    </lineage>
</organism>
<dbReference type="Proteomes" id="UP000594263">
    <property type="component" value="Unplaced"/>
</dbReference>
<evidence type="ECO:0000313" key="2">
    <source>
        <dbReference type="Proteomes" id="UP000594263"/>
    </source>
</evidence>
<evidence type="ECO:0000313" key="1">
    <source>
        <dbReference type="EnsemblPlants" id="Kaladp0050s0123.1.v1.1"/>
    </source>
</evidence>